<dbReference type="PROSITE" id="PS51257">
    <property type="entry name" value="PROKAR_LIPOPROTEIN"/>
    <property type="match status" value="1"/>
</dbReference>
<protein>
    <submittedName>
        <fullName evidence="1">Uncharacterized protein</fullName>
    </submittedName>
</protein>
<dbReference type="Proteomes" id="UP000236454">
    <property type="component" value="Unassembled WGS sequence"/>
</dbReference>
<proteinExistence type="predicted"/>
<evidence type="ECO:0000313" key="2">
    <source>
        <dbReference type="Proteomes" id="UP000236454"/>
    </source>
</evidence>
<dbReference type="OrthoDB" id="1467546at2"/>
<accession>A0A1I7BF59</accession>
<keyword evidence="2" id="KW-1185">Reference proteome</keyword>
<gene>
    <name evidence="1" type="ORF">SAMN05216474_2770</name>
</gene>
<dbReference type="EMBL" id="FPAS01000005">
    <property type="protein sequence ID" value="SFT85807.1"/>
    <property type="molecule type" value="Genomic_DNA"/>
</dbReference>
<organism evidence="1 2">
    <name type="scientific">Lishizhenia tianjinensis</name>
    <dbReference type="NCBI Taxonomy" id="477690"/>
    <lineage>
        <taxon>Bacteria</taxon>
        <taxon>Pseudomonadati</taxon>
        <taxon>Bacteroidota</taxon>
        <taxon>Flavobacteriia</taxon>
        <taxon>Flavobacteriales</taxon>
        <taxon>Crocinitomicaceae</taxon>
        <taxon>Lishizhenia</taxon>
    </lineage>
</organism>
<dbReference type="RefSeq" id="WP_090251811.1">
    <property type="nucleotide sequence ID" value="NZ_FPAS01000005.1"/>
</dbReference>
<sequence>MKKLVSLFAFLMVGVLVLSSCKEKDPSVGKVFVRNYNNQLISDATVVIVGDKDSDPATPSYTDTLTTNASGFAAFDLSELFDTYDKDAEKIAYFDVLVKYEDKEVWSDESQDEQLKARAHITQVITVYLPE</sequence>
<reference evidence="1 2" key="1">
    <citation type="submission" date="2016-10" db="EMBL/GenBank/DDBJ databases">
        <authorList>
            <person name="de Groot N.N."/>
        </authorList>
    </citation>
    <scope>NUCLEOTIDE SEQUENCE [LARGE SCALE GENOMIC DNA]</scope>
    <source>
        <strain evidence="1 2">CGMCC 1.7005</strain>
    </source>
</reference>
<dbReference type="STRING" id="477690.SAMN05216474_2770"/>
<name>A0A1I7BF59_9FLAO</name>
<dbReference type="AlphaFoldDB" id="A0A1I7BF59"/>
<evidence type="ECO:0000313" key="1">
    <source>
        <dbReference type="EMBL" id="SFT85807.1"/>
    </source>
</evidence>